<protein>
    <submittedName>
        <fullName evidence="1">Uncharacterized protein</fullName>
    </submittedName>
</protein>
<proteinExistence type="predicted"/>
<keyword evidence="2" id="KW-1185">Reference proteome</keyword>
<dbReference type="AlphaFoldDB" id="A0AAD8V2U7"/>
<sequence>MWSSTLVHDLMCLSSQGRRARRISLAPGAEFPPWPWVSDGHYIKMYSACPRVYPDDLGLVGISAALLGKDPFGAIQGKASLEMEGLVAQRKFVHVERSGRKYAAFQPLADYVAVVSFLADDPDLESGFTEMEEGAAVFCLRAEFV</sequence>
<reference evidence="1" key="1">
    <citation type="submission" date="2021-06" db="EMBL/GenBank/DDBJ databases">
        <title>Comparative genomics, transcriptomics and evolutionary studies reveal genomic signatures of adaptation to plant cell wall in hemibiotrophic fungi.</title>
        <authorList>
            <consortium name="DOE Joint Genome Institute"/>
            <person name="Baroncelli R."/>
            <person name="Diaz J.F."/>
            <person name="Benocci T."/>
            <person name="Peng M."/>
            <person name="Battaglia E."/>
            <person name="Haridas S."/>
            <person name="Andreopoulos W."/>
            <person name="Labutti K."/>
            <person name="Pangilinan J."/>
            <person name="Floch G.L."/>
            <person name="Makela M.R."/>
            <person name="Henrissat B."/>
            <person name="Grigoriev I.V."/>
            <person name="Crouch J.A."/>
            <person name="De Vries R.P."/>
            <person name="Sukno S.A."/>
            <person name="Thon M.R."/>
        </authorList>
    </citation>
    <scope>NUCLEOTIDE SEQUENCE</scope>
    <source>
        <strain evidence="1">CBS 125086</strain>
    </source>
</reference>
<name>A0AAD8V2U7_9PEZI</name>
<dbReference type="EMBL" id="JAHLJV010000058">
    <property type="protein sequence ID" value="KAK1580164.1"/>
    <property type="molecule type" value="Genomic_DNA"/>
</dbReference>
<gene>
    <name evidence="1" type="ORF">LY79DRAFT_562502</name>
</gene>
<evidence type="ECO:0000313" key="1">
    <source>
        <dbReference type="EMBL" id="KAK1580164.1"/>
    </source>
</evidence>
<accession>A0AAD8V2U7</accession>
<dbReference type="RefSeq" id="XP_060411223.1">
    <property type="nucleotide sequence ID" value="XM_060558479.1"/>
</dbReference>
<comment type="caution">
    <text evidence="1">The sequence shown here is derived from an EMBL/GenBank/DDBJ whole genome shotgun (WGS) entry which is preliminary data.</text>
</comment>
<evidence type="ECO:0000313" key="2">
    <source>
        <dbReference type="Proteomes" id="UP001230504"/>
    </source>
</evidence>
<dbReference type="Proteomes" id="UP001230504">
    <property type="component" value="Unassembled WGS sequence"/>
</dbReference>
<dbReference type="GeneID" id="85442719"/>
<organism evidence="1 2">
    <name type="scientific">Colletotrichum navitas</name>
    <dbReference type="NCBI Taxonomy" id="681940"/>
    <lineage>
        <taxon>Eukaryota</taxon>
        <taxon>Fungi</taxon>
        <taxon>Dikarya</taxon>
        <taxon>Ascomycota</taxon>
        <taxon>Pezizomycotina</taxon>
        <taxon>Sordariomycetes</taxon>
        <taxon>Hypocreomycetidae</taxon>
        <taxon>Glomerellales</taxon>
        <taxon>Glomerellaceae</taxon>
        <taxon>Colletotrichum</taxon>
        <taxon>Colletotrichum graminicola species complex</taxon>
    </lineage>
</organism>